<feature type="transmembrane region" description="Helical" evidence="13">
    <location>
        <begin position="363"/>
        <end position="386"/>
    </location>
</feature>
<feature type="transmembrane region" description="Helical" evidence="13">
    <location>
        <begin position="201"/>
        <end position="221"/>
    </location>
</feature>
<gene>
    <name evidence="14" type="ORF">HMPREF0078_1613</name>
</gene>
<evidence type="ECO:0000313" key="15">
    <source>
        <dbReference type="Proteomes" id="UP000003821"/>
    </source>
</evidence>
<feature type="transmembrane region" description="Helical" evidence="13">
    <location>
        <begin position="101"/>
        <end position="123"/>
    </location>
</feature>
<keyword evidence="10" id="KW-0406">Ion transport</keyword>
<feature type="transmembrane region" description="Helical" evidence="13">
    <location>
        <begin position="422"/>
        <end position="441"/>
    </location>
</feature>
<keyword evidence="9 13" id="KW-1133">Transmembrane helix</keyword>
<dbReference type="Proteomes" id="UP000003821">
    <property type="component" value="Unassembled WGS sequence"/>
</dbReference>
<comment type="caution">
    <text evidence="14">The sequence shown here is derived from an EMBL/GenBank/DDBJ whole genome shotgun (WGS) entry which is preliminary data.</text>
</comment>
<evidence type="ECO:0000256" key="7">
    <source>
        <dbReference type="ARBA" id="ARBA00022475"/>
    </source>
</evidence>
<feature type="transmembrane region" description="Helical" evidence="13">
    <location>
        <begin position="20"/>
        <end position="40"/>
    </location>
</feature>
<dbReference type="GO" id="GO:0006811">
    <property type="term" value="P:monoatomic ion transport"/>
    <property type="evidence" value="ECO:0007669"/>
    <property type="project" value="UniProtKB-KW"/>
</dbReference>
<accession>C7HWG2</accession>
<dbReference type="GO" id="GO:0015297">
    <property type="term" value="F:antiporter activity"/>
    <property type="evidence" value="ECO:0007669"/>
    <property type="project" value="UniProtKB-KW"/>
</dbReference>
<feature type="transmembrane region" description="Helical" evidence="13">
    <location>
        <begin position="177"/>
        <end position="195"/>
    </location>
</feature>
<dbReference type="AlphaFoldDB" id="C7HWG2"/>
<protein>
    <recommendedName>
        <fullName evidence="4">Probable multidrug resistance protein NorM</fullName>
    </recommendedName>
    <alternativeName>
        <fullName evidence="12">Multidrug-efflux transporter</fullName>
    </alternativeName>
</protein>
<evidence type="ECO:0000256" key="8">
    <source>
        <dbReference type="ARBA" id="ARBA00022692"/>
    </source>
</evidence>
<dbReference type="PANTHER" id="PTHR43298:SF2">
    <property type="entry name" value="FMN_FAD EXPORTER YEEO-RELATED"/>
    <property type="match status" value="1"/>
</dbReference>
<dbReference type="GO" id="GO:0005886">
    <property type="term" value="C:plasma membrane"/>
    <property type="evidence" value="ECO:0007669"/>
    <property type="project" value="UniProtKB-SubCell"/>
</dbReference>
<dbReference type="HOGENOM" id="CLU_012893_5_0_9"/>
<keyword evidence="8 13" id="KW-0812">Transmembrane</keyword>
<dbReference type="EMBL" id="ACXU01000023">
    <property type="protein sequence ID" value="EEU11919.1"/>
    <property type="molecule type" value="Genomic_DNA"/>
</dbReference>
<evidence type="ECO:0000256" key="9">
    <source>
        <dbReference type="ARBA" id="ARBA00022989"/>
    </source>
</evidence>
<dbReference type="InterPro" id="IPR002528">
    <property type="entry name" value="MATE_fam"/>
</dbReference>
<dbReference type="CDD" id="cd13140">
    <property type="entry name" value="MATE_like_1"/>
    <property type="match status" value="1"/>
</dbReference>
<keyword evidence="15" id="KW-1185">Reference proteome</keyword>
<evidence type="ECO:0000256" key="6">
    <source>
        <dbReference type="ARBA" id="ARBA00022449"/>
    </source>
</evidence>
<feature type="transmembrane region" description="Helical" evidence="13">
    <location>
        <begin position="60"/>
        <end position="81"/>
    </location>
</feature>
<evidence type="ECO:0000256" key="3">
    <source>
        <dbReference type="ARBA" id="ARBA00010199"/>
    </source>
</evidence>
<comment type="subcellular location">
    <subcellularLocation>
        <location evidence="2">Cell membrane</location>
        <topology evidence="2">Multi-pass membrane protein</topology>
    </subcellularLocation>
</comment>
<dbReference type="Pfam" id="PF01554">
    <property type="entry name" value="MatE"/>
    <property type="match status" value="2"/>
</dbReference>
<sequence>MPMEKRKNIDLTKENIGKSLIKLSIPLTLTAFVQIAYTLVDMIWIGRLGSNAVAAVGVSYFLAWIAEALSLIAKIGGGVYAAQAYGRKDKKLTSLILQNGYFQGSITSIIYIILIFTFKTYIIDFYKLGAEVSNFANAYLSITALGYIFVFLNPIFSQSFYSIGESITPFKINTIGLVLNIVLDPIFIFGFGPIPELGIRGAAIATVTGQATVFFIFLFVMKRKVGVIKDSLENFTLSTKWQVRIFKLGLPVAFISGIHALITMILNKLMANFGPKPVAVYSIGSQLESISWKTTEGCQVVVQSLIAQNYGAGLMDRVKKGVKESLKLVGAIGIIATIILFAFRNYLFEIFVPGDLETINLGAKYLAILSASQLMMALEIGSTGIFQGLSDTRTPSAISIIFNAARIPISILLMPYFGVLGIWLSMTITSIIKGLLSLFLLKKKMKKNLKVIDFR</sequence>
<keyword evidence="7" id="KW-1003">Cell membrane</keyword>
<evidence type="ECO:0000256" key="2">
    <source>
        <dbReference type="ARBA" id="ARBA00004651"/>
    </source>
</evidence>
<evidence type="ECO:0000256" key="11">
    <source>
        <dbReference type="ARBA" id="ARBA00023136"/>
    </source>
</evidence>
<evidence type="ECO:0000256" key="4">
    <source>
        <dbReference type="ARBA" id="ARBA00020268"/>
    </source>
</evidence>
<comment type="function">
    <text evidence="1">Multidrug efflux pump.</text>
</comment>
<proteinExistence type="inferred from homology"/>
<organism evidence="14 15">
    <name type="scientific">Anaerococcus vaginalis ATCC 51170</name>
    <dbReference type="NCBI Taxonomy" id="655811"/>
    <lineage>
        <taxon>Bacteria</taxon>
        <taxon>Bacillati</taxon>
        <taxon>Bacillota</taxon>
        <taxon>Tissierellia</taxon>
        <taxon>Tissierellales</taxon>
        <taxon>Peptoniphilaceae</taxon>
        <taxon>Anaerococcus</taxon>
    </lineage>
</organism>
<comment type="similarity">
    <text evidence="3">Belongs to the multi antimicrobial extrusion (MATE) (TC 2.A.66.1) family.</text>
</comment>
<feature type="transmembrane region" description="Helical" evidence="13">
    <location>
        <begin position="325"/>
        <end position="343"/>
    </location>
</feature>
<dbReference type="InterPro" id="IPR048279">
    <property type="entry name" value="MdtK-like"/>
</dbReference>
<keyword evidence="5" id="KW-0813">Transport</keyword>
<evidence type="ECO:0000256" key="13">
    <source>
        <dbReference type="SAM" id="Phobius"/>
    </source>
</evidence>
<dbReference type="PANTHER" id="PTHR43298">
    <property type="entry name" value="MULTIDRUG RESISTANCE PROTEIN NORM-RELATED"/>
    <property type="match status" value="1"/>
</dbReference>
<evidence type="ECO:0000256" key="1">
    <source>
        <dbReference type="ARBA" id="ARBA00003408"/>
    </source>
</evidence>
<name>C7HWG2_9FIRM</name>
<keyword evidence="11 13" id="KW-0472">Membrane</keyword>
<feature type="transmembrane region" description="Helical" evidence="13">
    <location>
        <begin position="135"/>
        <end position="156"/>
    </location>
</feature>
<dbReference type="eggNOG" id="COG0534">
    <property type="taxonomic scope" value="Bacteria"/>
</dbReference>
<dbReference type="InterPro" id="IPR050222">
    <property type="entry name" value="MATE_MdtK"/>
</dbReference>
<reference evidence="14 15" key="1">
    <citation type="submission" date="2009-08" db="EMBL/GenBank/DDBJ databases">
        <authorList>
            <person name="Muzny D."/>
            <person name="Qin X."/>
            <person name="Deng J."/>
            <person name="Jiang H."/>
            <person name="Liu Y."/>
            <person name="Qu J."/>
            <person name="Song X.-Z."/>
            <person name="Zhang L."/>
            <person name="Thornton R."/>
            <person name="Coyle M."/>
            <person name="Francisco L."/>
            <person name="Jackson L."/>
            <person name="Javaid M."/>
            <person name="Korchina V."/>
            <person name="Kovar C."/>
            <person name="Mata R."/>
            <person name="Mathew T."/>
            <person name="Ngo R."/>
            <person name="Nguyen L."/>
            <person name="Nguyen N."/>
            <person name="Okwuonu G."/>
            <person name="Ongeri F."/>
            <person name="Pham C."/>
            <person name="Simmons D."/>
            <person name="Wilczek-Boney K."/>
            <person name="Hale W."/>
            <person name="Jakkamsetti A."/>
            <person name="Pham P."/>
            <person name="Ruth R."/>
            <person name="San Lucas F."/>
            <person name="Warren J."/>
            <person name="Zhang J."/>
            <person name="Zhao Z."/>
            <person name="Zhou C."/>
            <person name="Zhu D."/>
            <person name="Lee S."/>
            <person name="Bess C."/>
            <person name="Blankenburg K."/>
            <person name="Forbes L."/>
            <person name="Fu Q."/>
            <person name="Gubbala S."/>
            <person name="Hirani K."/>
            <person name="Jayaseelan J.C."/>
            <person name="Lara F."/>
            <person name="Munidasa M."/>
            <person name="Palculict T."/>
            <person name="Patil S."/>
            <person name="Pu L.-L."/>
            <person name="Saada N."/>
            <person name="Tang L."/>
            <person name="Weissenberger G."/>
            <person name="Zhu Y."/>
            <person name="Hemphill L."/>
            <person name="Shang Y."/>
            <person name="Youmans B."/>
            <person name="Ayvaz T."/>
            <person name="Ross M."/>
            <person name="Santibanez J."/>
            <person name="Aqrawi P."/>
            <person name="Gross S."/>
            <person name="Joshi V."/>
            <person name="Fowler G."/>
            <person name="Nazareth L."/>
            <person name="Reid J."/>
            <person name="Worley K."/>
            <person name="Petrosino J."/>
            <person name="Highlander S."/>
            <person name="Gibbs R."/>
            <person name="Gibbs R."/>
        </authorList>
    </citation>
    <scope>NUCLEOTIDE SEQUENCE [LARGE SCALE GENOMIC DNA]</scope>
    <source>
        <strain evidence="14 15">ATCC 51170</strain>
    </source>
</reference>
<evidence type="ECO:0000256" key="12">
    <source>
        <dbReference type="ARBA" id="ARBA00031636"/>
    </source>
</evidence>
<evidence type="ECO:0000256" key="10">
    <source>
        <dbReference type="ARBA" id="ARBA00023065"/>
    </source>
</evidence>
<evidence type="ECO:0000313" key="14">
    <source>
        <dbReference type="EMBL" id="EEU11919.1"/>
    </source>
</evidence>
<evidence type="ECO:0000256" key="5">
    <source>
        <dbReference type="ARBA" id="ARBA00022448"/>
    </source>
</evidence>
<dbReference type="GO" id="GO:0042910">
    <property type="term" value="F:xenobiotic transmembrane transporter activity"/>
    <property type="evidence" value="ECO:0007669"/>
    <property type="project" value="InterPro"/>
</dbReference>
<keyword evidence="6" id="KW-0050">Antiport</keyword>
<dbReference type="NCBIfam" id="TIGR00797">
    <property type="entry name" value="matE"/>
    <property type="match status" value="1"/>
</dbReference>
<dbReference type="PIRSF" id="PIRSF006603">
    <property type="entry name" value="DinF"/>
    <property type="match status" value="1"/>
</dbReference>